<keyword evidence="7" id="KW-1185">Reference proteome</keyword>
<accession>A0ABS8PH35</accession>
<dbReference type="InterPro" id="IPR028978">
    <property type="entry name" value="Chorismate_lyase_/UTRA_dom_sf"/>
</dbReference>
<dbReference type="InterPro" id="IPR036390">
    <property type="entry name" value="WH_DNA-bd_sf"/>
</dbReference>
<feature type="domain" description="UbiC transcription regulator-associated" evidence="5">
    <location>
        <begin position="100"/>
        <end position="238"/>
    </location>
</feature>
<dbReference type="CDD" id="cd07377">
    <property type="entry name" value="WHTH_GntR"/>
    <property type="match status" value="1"/>
</dbReference>
<evidence type="ECO:0000256" key="2">
    <source>
        <dbReference type="ARBA" id="ARBA00023125"/>
    </source>
</evidence>
<evidence type="ECO:0000313" key="6">
    <source>
        <dbReference type="EMBL" id="MCD2197353.1"/>
    </source>
</evidence>
<gene>
    <name evidence="6" type="ORF">LQ327_28670</name>
</gene>
<evidence type="ECO:0000259" key="5">
    <source>
        <dbReference type="SMART" id="SM00866"/>
    </source>
</evidence>
<dbReference type="Gene3D" id="1.10.10.10">
    <property type="entry name" value="Winged helix-like DNA-binding domain superfamily/Winged helix DNA-binding domain"/>
    <property type="match status" value="1"/>
</dbReference>
<dbReference type="InterPro" id="IPR000524">
    <property type="entry name" value="Tscrpt_reg_HTH_GntR"/>
</dbReference>
<keyword evidence="3" id="KW-0804">Transcription</keyword>
<dbReference type="SUPFAM" id="SSF64288">
    <property type="entry name" value="Chorismate lyase-like"/>
    <property type="match status" value="1"/>
</dbReference>
<dbReference type="PANTHER" id="PTHR44846">
    <property type="entry name" value="MANNOSYL-D-GLYCERATE TRANSPORT/METABOLISM SYSTEM REPRESSOR MNGR-RELATED"/>
    <property type="match status" value="1"/>
</dbReference>
<dbReference type="Pfam" id="PF00392">
    <property type="entry name" value="GntR"/>
    <property type="match status" value="1"/>
</dbReference>
<dbReference type="SMART" id="SM00345">
    <property type="entry name" value="HTH_GNTR"/>
    <property type="match status" value="1"/>
</dbReference>
<dbReference type="EMBL" id="JAJNDB010000008">
    <property type="protein sequence ID" value="MCD2197353.1"/>
    <property type="molecule type" value="Genomic_DNA"/>
</dbReference>
<dbReference type="InterPro" id="IPR011663">
    <property type="entry name" value="UTRA"/>
</dbReference>
<proteinExistence type="predicted"/>
<keyword evidence="1" id="KW-0805">Transcription regulation</keyword>
<keyword evidence="2" id="KW-0238">DNA-binding</keyword>
<protein>
    <submittedName>
        <fullName evidence="6">GntR family transcriptional regulator</fullName>
    </submittedName>
</protein>
<dbReference type="Gene3D" id="3.40.1410.10">
    <property type="entry name" value="Chorismate lyase-like"/>
    <property type="match status" value="1"/>
</dbReference>
<reference evidence="6 7" key="1">
    <citation type="submission" date="2021-11" db="EMBL/GenBank/DDBJ databases">
        <title>Draft genome sequence of Actinomycetospora sp. SF1 isolated from the rhizosphere soil.</title>
        <authorList>
            <person name="Duangmal K."/>
            <person name="Chantavorakit T."/>
        </authorList>
    </citation>
    <scope>NUCLEOTIDE SEQUENCE [LARGE SCALE GENOMIC DNA]</scope>
    <source>
        <strain evidence="6 7">TBRC 5722</strain>
    </source>
</reference>
<feature type="domain" description="HTH gntR-type" evidence="4">
    <location>
        <begin position="18"/>
        <end position="75"/>
    </location>
</feature>
<evidence type="ECO:0000256" key="3">
    <source>
        <dbReference type="ARBA" id="ARBA00023163"/>
    </source>
</evidence>
<dbReference type="PRINTS" id="PR00035">
    <property type="entry name" value="HTHGNTR"/>
</dbReference>
<comment type="caution">
    <text evidence="6">The sequence shown here is derived from an EMBL/GenBank/DDBJ whole genome shotgun (WGS) entry which is preliminary data.</text>
</comment>
<organism evidence="6 7">
    <name type="scientific">Actinomycetospora endophytica</name>
    <dbReference type="NCBI Taxonomy" id="2291215"/>
    <lineage>
        <taxon>Bacteria</taxon>
        <taxon>Bacillati</taxon>
        <taxon>Actinomycetota</taxon>
        <taxon>Actinomycetes</taxon>
        <taxon>Pseudonocardiales</taxon>
        <taxon>Pseudonocardiaceae</taxon>
        <taxon>Actinomycetospora</taxon>
    </lineage>
</organism>
<dbReference type="SMART" id="SM00866">
    <property type="entry name" value="UTRA"/>
    <property type="match status" value="1"/>
</dbReference>
<dbReference type="InterPro" id="IPR050679">
    <property type="entry name" value="Bact_HTH_transcr_reg"/>
</dbReference>
<dbReference type="PANTHER" id="PTHR44846:SF1">
    <property type="entry name" value="MANNOSYL-D-GLYCERATE TRANSPORT_METABOLISM SYSTEM REPRESSOR MNGR-RELATED"/>
    <property type="match status" value="1"/>
</dbReference>
<evidence type="ECO:0000313" key="7">
    <source>
        <dbReference type="Proteomes" id="UP001199469"/>
    </source>
</evidence>
<dbReference type="SUPFAM" id="SSF46785">
    <property type="entry name" value="Winged helix' DNA-binding domain"/>
    <property type="match status" value="1"/>
</dbReference>
<dbReference type="Proteomes" id="UP001199469">
    <property type="component" value="Unassembled WGS sequence"/>
</dbReference>
<sequence>MGPRALERAGGRPLWAQLQDDLLRRVRAHEFDASFPGELALTEEYAVSRHTVRQALGQLRADGIVVAERGRPPRLARGGPPPGIDQPVDEVYSLFASVEESGRTQTSTVLRLDRIADGVVATRLGLEESTPLLLLERLRLADDEPLAWDRVWLPWSDAEPLVGVDLTRTALYTELAGRAGIRVDGGRERIHADVADATVARLLGIGEGAPIFEIDRLGSSGDRPVEWRHTTVRADRFCLTATFGAGHGGASPWALEQAGPAAGPAH</sequence>
<name>A0ABS8PH35_9PSEU</name>
<evidence type="ECO:0000259" key="4">
    <source>
        <dbReference type="SMART" id="SM00345"/>
    </source>
</evidence>
<dbReference type="InterPro" id="IPR036388">
    <property type="entry name" value="WH-like_DNA-bd_sf"/>
</dbReference>
<dbReference type="RefSeq" id="WP_230739365.1">
    <property type="nucleotide sequence ID" value="NZ_JAJNDB010000008.1"/>
</dbReference>
<evidence type="ECO:0000256" key="1">
    <source>
        <dbReference type="ARBA" id="ARBA00023015"/>
    </source>
</evidence>
<dbReference type="Pfam" id="PF07702">
    <property type="entry name" value="UTRA"/>
    <property type="match status" value="1"/>
</dbReference>